<organism evidence="5 6">
    <name type="scientific">Kytococcus schroeteri</name>
    <dbReference type="NCBI Taxonomy" id="138300"/>
    <lineage>
        <taxon>Bacteria</taxon>
        <taxon>Bacillati</taxon>
        <taxon>Actinomycetota</taxon>
        <taxon>Actinomycetes</taxon>
        <taxon>Micrococcales</taxon>
        <taxon>Kytococcaceae</taxon>
        <taxon>Kytococcus</taxon>
    </lineage>
</organism>
<dbReference type="Pfam" id="PF01230">
    <property type="entry name" value="HIT"/>
    <property type="match status" value="1"/>
</dbReference>
<dbReference type="InterPro" id="IPR019808">
    <property type="entry name" value="Histidine_triad_CS"/>
</dbReference>
<dbReference type="GO" id="GO:0003824">
    <property type="term" value="F:catalytic activity"/>
    <property type="evidence" value="ECO:0007669"/>
    <property type="project" value="InterPro"/>
</dbReference>
<dbReference type="AlphaFoldDB" id="A0A2I1PB95"/>
<dbReference type="PROSITE" id="PS00892">
    <property type="entry name" value="HIT_1"/>
    <property type="match status" value="1"/>
</dbReference>
<dbReference type="PANTHER" id="PTHR23089">
    <property type="entry name" value="HISTIDINE TRIAD HIT PROTEIN"/>
    <property type="match status" value="1"/>
</dbReference>
<dbReference type="CDD" id="cd01276">
    <property type="entry name" value="PKCI_related"/>
    <property type="match status" value="1"/>
</dbReference>
<evidence type="ECO:0000313" key="6">
    <source>
        <dbReference type="Proteomes" id="UP000234206"/>
    </source>
</evidence>
<feature type="short sequence motif" description="Histidine triad motif" evidence="2 3">
    <location>
        <begin position="99"/>
        <end position="103"/>
    </location>
</feature>
<evidence type="ECO:0000256" key="1">
    <source>
        <dbReference type="PIRSR" id="PIRSR601310-1"/>
    </source>
</evidence>
<dbReference type="SUPFAM" id="SSF54197">
    <property type="entry name" value="HIT-like"/>
    <property type="match status" value="1"/>
</dbReference>
<dbReference type="EMBL" id="PKIZ01000008">
    <property type="protein sequence ID" value="PKZ41894.1"/>
    <property type="molecule type" value="Genomic_DNA"/>
</dbReference>
<protein>
    <submittedName>
        <fullName evidence="5">Histidine triad nucleotide-binding protein</fullName>
    </submittedName>
</protein>
<evidence type="ECO:0000256" key="3">
    <source>
        <dbReference type="PROSITE-ProRule" id="PRU00464"/>
    </source>
</evidence>
<gene>
    <name evidence="5" type="ORF">CYJ76_05450</name>
</gene>
<evidence type="ECO:0000259" key="4">
    <source>
        <dbReference type="PROSITE" id="PS51084"/>
    </source>
</evidence>
<dbReference type="InterPro" id="IPR011146">
    <property type="entry name" value="HIT-like"/>
</dbReference>
<comment type="caution">
    <text evidence="5">The sequence shown here is derived from an EMBL/GenBank/DDBJ whole genome shotgun (WGS) entry which is preliminary data.</text>
</comment>
<feature type="active site" description="Tele-AMP-histidine intermediate" evidence="1">
    <location>
        <position position="101"/>
    </location>
</feature>
<dbReference type="OrthoDB" id="9784774at2"/>
<evidence type="ECO:0000256" key="2">
    <source>
        <dbReference type="PIRSR" id="PIRSR601310-3"/>
    </source>
</evidence>
<name>A0A2I1PB95_9MICO</name>
<dbReference type="InterPro" id="IPR036265">
    <property type="entry name" value="HIT-like_sf"/>
</dbReference>
<reference evidence="5 6" key="1">
    <citation type="submission" date="2017-12" db="EMBL/GenBank/DDBJ databases">
        <title>Phylogenetic diversity of female urinary microbiome.</title>
        <authorList>
            <person name="Thomas-White K."/>
            <person name="Wolfe A.J."/>
        </authorList>
    </citation>
    <scope>NUCLEOTIDE SEQUENCE [LARGE SCALE GENOMIC DNA]</scope>
    <source>
        <strain evidence="5 6">UMB1298</strain>
    </source>
</reference>
<dbReference type="Gene3D" id="3.30.428.10">
    <property type="entry name" value="HIT-like"/>
    <property type="match status" value="1"/>
</dbReference>
<sequence length="115" mass="12361">MSTDCLFCKIVVGEVPGDVVVESDRSLAFRDIDPQAPTHVLVVPRDHHRNLAAVAVDDPAAATDLLQTVAKVAEQEGLAEDGYRVVANTGEHGQQSVDHVHLHVIGGRQLQWPPG</sequence>
<evidence type="ECO:0000313" key="5">
    <source>
        <dbReference type="EMBL" id="PKZ41894.1"/>
    </source>
</evidence>
<proteinExistence type="predicted"/>
<keyword evidence="6" id="KW-1185">Reference proteome</keyword>
<dbReference type="PRINTS" id="PR00332">
    <property type="entry name" value="HISTRIAD"/>
</dbReference>
<accession>A0A2I1PB95</accession>
<dbReference type="PROSITE" id="PS51084">
    <property type="entry name" value="HIT_2"/>
    <property type="match status" value="1"/>
</dbReference>
<dbReference type="Proteomes" id="UP000234206">
    <property type="component" value="Unassembled WGS sequence"/>
</dbReference>
<dbReference type="RefSeq" id="WP_070705337.1">
    <property type="nucleotide sequence ID" value="NZ_JBHLVH010000004.1"/>
</dbReference>
<feature type="domain" description="HIT" evidence="4">
    <location>
        <begin position="6"/>
        <end position="115"/>
    </location>
</feature>
<dbReference type="InterPro" id="IPR001310">
    <property type="entry name" value="Histidine_triad_HIT"/>
</dbReference>